<dbReference type="InterPro" id="IPR008927">
    <property type="entry name" value="6-PGluconate_DH-like_C_sf"/>
</dbReference>
<evidence type="ECO:0000256" key="5">
    <source>
        <dbReference type="ARBA" id="ARBA00048615"/>
    </source>
</evidence>
<dbReference type="InterPro" id="IPR036291">
    <property type="entry name" value="NAD(P)-bd_dom_sf"/>
</dbReference>
<dbReference type="SUPFAM" id="SSF48179">
    <property type="entry name" value="6-phosphogluconate dehydrogenase C-terminal domain-like"/>
    <property type="match status" value="1"/>
</dbReference>
<dbReference type="PRINTS" id="PR00084">
    <property type="entry name" value="MTLDHDRGNASE"/>
</dbReference>
<dbReference type="Pfam" id="PF01232">
    <property type="entry name" value="Mannitol_dh"/>
    <property type="match status" value="1"/>
</dbReference>
<dbReference type="Proteomes" id="UP000664164">
    <property type="component" value="Unassembled WGS sequence"/>
</dbReference>
<feature type="domain" description="Mannitol dehydrogenase C-terminal" evidence="8">
    <location>
        <begin position="288"/>
        <end position="476"/>
    </location>
</feature>
<dbReference type="AlphaFoldDB" id="A0A939HJ68"/>
<dbReference type="Gene3D" id="3.40.50.720">
    <property type="entry name" value="NAD(P)-binding Rossmann-like Domain"/>
    <property type="match status" value="1"/>
</dbReference>
<accession>A0A939HJ68</accession>
<proteinExistence type="inferred from homology"/>
<evidence type="ECO:0000256" key="6">
    <source>
        <dbReference type="ARBA" id="ARBA00061451"/>
    </source>
</evidence>
<evidence type="ECO:0000256" key="4">
    <source>
        <dbReference type="ARBA" id="ARBA00023027"/>
    </source>
</evidence>
<comment type="catalytic activity">
    <reaction evidence="5">
        <text>D-mannitol 1-phosphate + NAD(+) = beta-D-fructose 6-phosphate + NADH + H(+)</text>
        <dbReference type="Rhea" id="RHEA:19661"/>
        <dbReference type="ChEBI" id="CHEBI:15378"/>
        <dbReference type="ChEBI" id="CHEBI:57540"/>
        <dbReference type="ChEBI" id="CHEBI:57634"/>
        <dbReference type="ChEBI" id="CHEBI:57945"/>
        <dbReference type="ChEBI" id="CHEBI:61381"/>
        <dbReference type="EC" id="1.1.1.17"/>
    </reaction>
</comment>
<keyword evidence="4" id="KW-0520">NAD</keyword>
<gene>
    <name evidence="9" type="ORF">J1902_16185</name>
</gene>
<dbReference type="FunFam" id="3.40.50.720:FF:000129">
    <property type="entry name" value="D-mannonate oxidoreductase"/>
    <property type="match status" value="1"/>
</dbReference>
<dbReference type="InterPro" id="IPR013118">
    <property type="entry name" value="Mannitol_DH_C"/>
</dbReference>
<dbReference type="InterPro" id="IPR013131">
    <property type="entry name" value="Mannitol_DH_N"/>
</dbReference>
<evidence type="ECO:0000313" key="10">
    <source>
        <dbReference type="Proteomes" id="UP000664164"/>
    </source>
</evidence>
<dbReference type="InterPro" id="IPR000669">
    <property type="entry name" value="Mannitol_DH"/>
</dbReference>
<dbReference type="SUPFAM" id="SSF51735">
    <property type="entry name" value="NAD(P)-binding Rossmann-fold domains"/>
    <property type="match status" value="1"/>
</dbReference>
<dbReference type="RefSeq" id="WP_207617338.1">
    <property type="nucleotide sequence ID" value="NZ_JAFNLL010000047.1"/>
</dbReference>
<dbReference type="Gene3D" id="1.10.1040.10">
    <property type="entry name" value="N-(1-d-carboxylethyl)-l-norvaline Dehydrogenase, domain 2"/>
    <property type="match status" value="1"/>
</dbReference>
<evidence type="ECO:0000259" key="8">
    <source>
        <dbReference type="Pfam" id="PF08125"/>
    </source>
</evidence>
<organism evidence="9 10">
    <name type="scientific">Arthrobacter cavernae</name>
    <dbReference type="NCBI Taxonomy" id="2817681"/>
    <lineage>
        <taxon>Bacteria</taxon>
        <taxon>Bacillati</taxon>
        <taxon>Actinomycetota</taxon>
        <taxon>Actinomycetes</taxon>
        <taxon>Micrococcales</taxon>
        <taxon>Micrococcaceae</taxon>
        <taxon>Arthrobacter</taxon>
    </lineage>
</organism>
<feature type="domain" description="Mannitol dehydrogenase N-terminal" evidence="7">
    <location>
        <begin position="29"/>
        <end position="279"/>
    </location>
</feature>
<dbReference type="PROSITE" id="PS00974">
    <property type="entry name" value="MANNITOL_DHGENASE"/>
    <property type="match status" value="1"/>
</dbReference>
<comment type="caution">
    <text evidence="9">The sequence shown here is derived from an EMBL/GenBank/DDBJ whole genome shotgun (WGS) entry which is preliminary data.</text>
</comment>
<keyword evidence="10" id="KW-1185">Reference proteome</keyword>
<sequence>MTSLNEAALPELARRLPVPTYDRSAVRTGIVHFGVGGFHRSHEAMFIDRLLNRGGSQDWGICGVGVLPSDARMRDVLNAQDGLYTMVLKSAEGTEDARIIGSITEYLFAPDDPAAVIRKLADPATRIVSLSVTEGGYSINDSTGEFEPRAHAVVHDLKPNTVPHSVFGLITAALAQRREQGTAPFTVMSCDNIQGNGNVARKALVSFARLKDPNLARWISDNVAFPNSMVDRITPVTTDEDRAAVTETYGFTDAWPVVAEPFEQWVLEDRFTSGRPPLEDVGVQIVDDVEPYELMKLRLLNASHQVMSYLGYFAGHRYVHDVCTDPLFAEFIVGFMEQEATPTLRPVPGLDLDAYRNELIHRFSNPAIRDTLARQMVDASERIPKFVLPVVREQLELGGPVDRAALVIAAWARFLEGTDEQGEPIEITDRRLDALRDAIRADQENPGAFLNVTEVFGDLGKNARFAAAYRQAREALQRSGAPAAIQNLTNPSILTRRTS</sequence>
<evidence type="ECO:0000259" key="7">
    <source>
        <dbReference type="Pfam" id="PF01232"/>
    </source>
</evidence>
<dbReference type="Pfam" id="PF08125">
    <property type="entry name" value="Mannitol_dh_C"/>
    <property type="match status" value="1"/>
</dbReference>
<dbReference type="EMBL" id="JAFNLL010000047">
    <property type="protein sequence ID" value="MBO1269485.1"/>
    <property type="molecule type" value="Genomic_DNA"/>
</dbReference>
<dbReference type="EC" id="1.1.1.17" evidence="1"/>
<comment type="similarity">
    <text evidence="6">Belongs to the mannitol dehydrogenase family. UxuB subfamily.</text>
</comment>
<dbReference type="GO" id="GO:0008926">
    <property type="term" value="F:mannitol-1-phosphate 5-dehydrogenase activity"/>
    <property type="evidence" value="ECO:0007669"/>
    <property type="project" value="UniProtKB-EC"/>
</dbReference>
<evidence type="ECO:0000256" key="3">
    <source>
        <dbReference type="ARBA" id="ARBA00023002"/>
    </source>
</evidence>
<evidence type="ECO:0000256" key="2">
    <source>
        <dbReference type="ARBA" id="ARBA00016219"/>
    </source>
</evidence>
<keyword evidence="3" id="KW-0560">Oxidoreductase</keyword>
<name>A0A939HJ68_9MICC</name>
<dbReference type="PANTHER" id="PTHR43362:SF1">
    <property type="entry name" value="MANNITOL DEHYDROGENASE 2-RELATED"/>
    <property type="match status" value="1"/>
</dbReference>
<evidence type="ECO:0000313" key="9">
    <source>
        <dbReference type="EMBL" id="MBO1269485.1"/>
    </source>
</evidence>
<dbReference type="InterPro" id="IPR023027">
    <property type="entry name" value="Mannitol_DH_CS"/>
</dbReference>
<reference evidence="9" key="1">
    <citation type="submission" date="2021-03" db="EMBL/GenBank/DDBJ databases">
        <title>A new species, PO-11, isolated from a karst cave deposit.</title>
        <authorList>
            <person name="Zhaoxiaoyong W."/>
        </authorList>
    </citation>
    <scope>NUCLEOTIDE SEQUENCE</scope>
    <source>
        <strain evidence="9">PO-11</strain>
    </source>
</reference>
<dbReference type="GO" id="GO:0019594">
    <property type="term" value="P:mannitol metabolic process"/>
    <property type="evidence" value="ECO:0007669"/>
    <property type="project" value="InterPro"/>
</dbReference>
<evidence type="ECO:0000256" key="1">
    <source>
        <dbReference type="ARBA" id="ARBA00012939"/>
    </source>
</evidence>
<dbReference type="PANTHER" id="PTHR43362">
    <property type="entry name" value="MANNITOL DEHYDROGENASE DSF1-RELATED"/>
    <property type="match status" value="1"/>
</dbReference>
<protein>
    <recommendedName>
        <fullName evidence="2">Mannitol-1-phosphate 5-dehydrogenase</fullName>
        <ecNumber evidence="1">1.1.1.17</ecNumber>
    </recommendedName>
</protein>
<dbReference type="InterPro" id="IPR013328">
    <property type="entry name" value="6PGD_dom2"/>
</dbReference>
<dbReference type="InterPro" id="IPR050988">
    <property type="entry name" value="Mannitol_DH/Oxidoreductase"/>
</dbReference>